<protein>
    <submittedName>
        <fullName evidence="1">Uncharacterized protein</fullName>
    </submittedName>
</protein>
<dbReference type="AlphaFoldDB" id="A0A2P2N4D5"/>
<accession>A0A2P2N4D5</accession>
<reference evidence="1" key="1">
    <citation type="submission" date="2018-02" db="EMBL/GenBank/DDBJ databases">
        <title>Rhizophora mucronata_Transcriptome.</title>
        <authorList>
            <person name="Meera S.P."/>
            <person name="Sreeshan A."/>
            <person name="Augustine A."/>
        </authorList>
    </citation>
    <scope>NUCLEOTIDE SEQUENCE</scope>
    <source>
        <tissue evidence="1">Leaf</tissue>
    </source>
</reference>
<sequence>MLKMPDSLIVKINTSYKIINSERREG</sequence>
<name>A0A2P2N4D5_RHIMU</name>
<evidence type="ECO:0000313" key="1">
    <source>
        <dbReference type="EMBL" id="MBX37276.1"/>
    </source>
</evidence>
<proteinExistence type="predicted"/>
<dbReference type="EMBL" id="GGEC01056792">
    <property type="protein sequence ID" value="MBX37276.1"/>
    <property type="molecule type" value="Transcribed_RNA"/>
</dbReference>
<organism evidence="1">
    <name type="scientific">Rhizophora mucronata</name>
    <name type="common">Asiatic mangrove</name>
    <dbReference type="NCBI Taxonomy" id="61149"/>
    <lineage>
        <taxon>Eukaryota</taxon>
        <taxon>Viridiplantae</taxon>
        <taxon>Streptophyta</taxon>
        <taxon>Embryophyta</taxon>
        <taxon>Tracheophyta</taxon>
        <taxon>Spermatophyta</taxon>
        <taxon>Magnoliopsida</taxon>
        <taxon>eudicotyledons</taxon>
        <taxon>Gunneridae</taxon>
        <taxon>Pentapetalae</taxon>
        <taxon>rosids</taxon>
        <taxon>fabids</taxon>
        <taxon>Malpighiales</taxon>
        <taxon>Rhizophoraceae</taxon>
        <taxon>Rhizophora</taxon>
    </lineage>
</organism>